<protein>
    <submittedName>
        <fullName evidence="6">Heavy metal-associated isoprenylated plant protein 3-like</fullName>
    </submittedName>
</protein>
<dbReference type="Proteomes" id="UP000250321">
    <property type="component" value="Unassembled WGS sequence"/>
</dbReference>
<dbReference type="OrthoDB" id="689350at2759"/>
<comment type="caution">
    <text evidence="6">The sequence shown here is derived from an EMBL/GenBank/DDBJ whole genome shotgun (WGS) entry which is preliminary data.</text>
</comment>
<evidence type="ECO:0000256" key="4">
    <source>
        <dbReference type="ARBA" id="ARBA00024045"/>
    </source>
</evidence>
<evidence type="ECO:0000256" key="5">
    <source>
        <dbReference type="SAM" id="MobiDB-lite"/>
    </source>
</evidence>
<feature type="region of interest" description="Disordered" evidence="5">
    <location>
        <begin position="73"/>
        <end position="96"/>
    </location>
</feature>
<keyword evidence="1" id="KW-0488">Methylation</keyword>
<dbReference type="InterPro" id="IPR036163">
    <property type="entry name" value="HMA_dom_sf"/>
</dbReference>
<proteinExistence type="inferred from homology"/>
<keyword evidence="7" id="KW-1185">Reference proteome</keyword>
<dbReference type="Gene3D" id="3.30.70.100">
    <property type="match status" value="1"/>
</dbReference>
<dbReference type="AlphaFoldDB" id="A0A314YXG5"/>
<keyword evidence="3" id="KW-0636">Prenylation</keyword>
<keyword evidence="2" id="KW-0479">Metal-binding</keyword>
<comment type="similarity">
    <text evidence="4">Belongs to the HIPP family.</text>
</comment>
<keyword evidence="3" id="KW-0449">Lipoprotein</keyword>
<dbReference type="PANTHER" id="PTHR46195">
    <property type="entry name" value="HEAVY METAL-ASSOCIATED ISOPRENYLATED PLANT PROTEIN 7"/>
    <property type="match status" value="1"/>
</dbReference>
<name>A0A314YXG5_PRUYE</name>
<reference evidence="6 7" key="1">
    <citation type="submission" date="2018-02" db="EMBL/GenBank/DDBJ databases">
        <title>Draft genome of wild Prunus yedoensis var. nudiflora.</title>
        <authorList>
            <person name="Baek S."/>
            <person name="Kim J.-H."/>
            <person name="Choi K."/>
            <person name="Kim G.-B."/>
            <person name="Cho A."/>
            <person name="Jang H."/>
            <person name="Shin C.-H."/>
            <person name="Yu H.-J."/>
            <person name="Mun J.-H."/>
        </authorList>
    </citation>
    <scope>NUCLEOTIDE SEQUENCE [LARGE SCALE GENOMIC DNA]</scope>
    <source>
        <strain evidence="7">cv. Jeju island</strain>
        <tissue evidence="6">Leaf</tissue>
    </source>
</reference>
<evidence type="ECO:0000313" key="7">
    <source>
        <dbReference type="Proteomes" id="UP000250321"/>
    </source>
</evidence>
<dbReference type="GO" id="GO:0046872">
    <property type="term" value="F:metal ion binding"/>
    <property type="evidence" value="ECO:0007669"/>
    <property type="project" value="UniProtKB-KW"/>
</dbReference>
<dbReference type="SUPFAM" id="SSF55008">
    <property type="entry name" value="HMA, heavy metal-associated domain"/>
    <property type="match status" value="1"/>
</dbReference>
<accession>A0A314YXG5</accession>
<feature type="compositionally biased region" description="Basic and acidic residues" evidence="5">
    <location>
        <begin position="85"/>
        <end position="95"/>
    </location>
</feature>
<evidence type="ECO:0000256" key="1">
    <source>
        <dbReference type="ARBA" id="ARBA00022481"/>
    </source>
</evidence>
<organism evidence="6 7">
    <name type="scientific">Prunus yedoensis var. nudiflora</name>
    <dbReference type="NCBI Taxonomy" id="2094558"/>
    <lineage>
        <taxon>Eukaryota</taxon>
        <taxon>Viridiplantae</taxon>
        <taxon>Streptophyta</taxon>
        <taxon>Embryophyta</taxon>
        <taxon>Tracheophyta</taxon>
        <taxon>Spermatophyta</taxon>
        <taxon>Magnoliopsida</taxon>
        <taxon>eudicotyledons</taxon>
        <taxon>Gunneridae</taxon>
        <taxon>Pentapetalae</taxon>
        <taxon>rosids</taxon>
        <taxon>fabids</taxon>
        <taxon>Rosales</taxon>
        <taxon>Rosaceae</taxon>
        <taxon>Amygdaloideae</taxon>
        <taxon>Amygdaleae</taxon>
        <taxon>Prunus</taxon>
    </lineage>
</organism>
<dbReference type="EMBL" id="PJQY01000603">
    <property type="protein sequence ID" value="PQQ09548.1"/>
    <property type="molecule type" value="Genomic_DNA"/>
</dbReference>
<feature type="region of interest" description="Disordered" evidence="5">
    <location>
        <begin position="1"/>
        <end position="21"/>
    </location>
</feature>
<gene>
    <name evidence="6" type="ORF">Pyn_28754</name>
</gene>
<dbReference type="STRING" id="2094558.A0A314YXG5"/>
<evidence type="ECO:0000256" key="3">
    <source>
        <dbReference type="ARBA" id="ARBA00023289"/>
    </source>
</evidence>
<dbReference type="PANTHER" id="PTHR46195:SF17">
    <property type="entry name" value="HEAVY METAL-ASSOCIATED ISOPRENYLATED PLANT PROTEIN 8"/>
    <property type="match status" value="1"/>
</dbReference>
<dbReference type="InterPro" id="IPR044577">
    <property type="entry name" value="HIPP4/7/8/17/18/19"/>
</dbReference>
<sequence length="129" mass="14557">MQSSYLQNQNQKTKTRRSQKRKNRCFWYCNGSASGVLNVEANRESSRVTVRGVVDPPKLIEFIKKKLGKHAEVVKQEQGGGGDKGQGKDNKKGPEAGEIVFQYPPQYSNQHFYPNQAFSDDNPFACSIM</sequence>
<evidence type="ECO:0000256" key="2">
    <source>
        <dbReference type="ARBA" id="ARBA00022723"/>
    </source>
</evidence>
<evidence type="ECO:0000313" key="6">
    <source>
        <dbReference type="EMBL" id="PQQ09548.1"/>
    </source>
</evidence>